<evidence type="ECO:0008006" key="5">
    <source>
        <dbReference type="Google" id="ProtNLM"/>
    </source>
</evidence>
<evidence type="ECO:0000313" key="4">
    <source>
        <dbReference type="Proteomes" id="UP000034380"/>
    </source>
</evidence>
<sequence>MNNEQNLLPPLIAPTPPKPTSIKYLVGIFVVAFVIILTILNAPTLFKAVSYPLTHSTESDNEQLTQQYRELYGYEKHPELITAVVAATVAPTPTPTPIPRPSPASIVTNPSQSQLNAIISIPKINVSAPVIQVNDSTDKTILNALKNGVVLYPGSTNPGQPGTSVIVGHSSSDLPWTTYSSIFSLLGKLQANDLIYVTVGGTQYTYRVRAIQKGSAQQLIDSGLSGDLIVATCWPIGTDANRIAVSAMLVQ</sequence>
<dbReference type="InterPro" id="IPR023365">
    <property type="entry name" value="Sortase_dom-sf"/>
</dbReference>
<dbReference type="Pfam" id="PF04203">
    <property type="entry name" value="Sortase"/>
    <property type="match status" value="1"/>
</dbReference>
<accession>A0A0G0ZKN8</accession>
<organism evidence="3 4">
    <name type="scientific">Candidatus Yanofskybacteria bacterium GW2011_GWA1_41_6</name>
    <dbReference type="NCBI Taxonomy" id="1619020"/>
    <lineage>
        <taxon>Bacteria</taxon>
        <taxon>Candidatus Yanofskyibacteriota</taxon>
    </lineage>
</organism>
<name>A0A0G0ZKN8_9BACT</name>
<reference evidence="3 4" key="1">
    <citation type="journal article" date="2015" name="Nature">
        <title>rRNA introns, odd ribosomes, and small enigmatic genomes across a large radiation of phyla.</title>
        <authorList>
            <person name="Brown C.T."/>
            <person name="Hug L.A."/>
            <person name="Thomas B.C."/>
            <person name="Sharon I."/>
            <person name="Castelle C.J."/>
            <person name="Singh A."/>
            <person name="Wilkins M.J."/>
            <person name="Williams K.H."/>
            <person name="Banfield J.F."/>
        </authorList>
    </citation>
    <scope>NUCLEOTIDE SEQUENCE [LARGE SCALE GENOMIC DNA]</scope>
</reference>
<keyword evidence="2" id="KW-1133">Transmembrane helix</keyword>
<evidence type="ECO:0000256" key="2">
    <source>
        <dbReference type="SAM" id="Phobius"/>
    </source>
</evidence>
<dbReference type="AlphaFoldDB" id="A0A0G0ZKN8"/>
<proteinExistence type="predicted"/>
<dbReference type="Proteomes" id="UP000034380">
    <property type="component" value="Unassembled WGS sequence"/>
</dbReference>
<comment type="caution">
    <text evidence="3">The sequence shown here is derived from an EMBL/GenBank/DDBJ whole genome shotgun (WGS) entry which is preliminary data.</text>
</comment>
<protein>
    <recommendedName>
        <fullName evidence="5">Sortase family protein</fullName>
    </recommendedName>
</protein>
<feature type="transmembrane region" description="Helical" evidence="2">
    <location>
        <begin position="24"/>
        <end position="46"/>
    </location>
</feature>
<dbReference type="SUPFAM" id="SSF63817">
    <property type="entry name" value="Sortase"/>
    <property type="match status" value="1"/>
</dbReference>
<dbReference type="EMBL" id="LCBQ01000013">
    <property type="protein sequence ID" value="KKS13558.1"/>
    <property type="molecule type" value="Genomic_DNA"/>
</dbReference>
<keyword evidence="2" id="KW-0812">Transmembrane</keyword>
<gene>
    <name evidence="3" type="ORF">UU70_C0013G0002</name>
</gene>
<dbReference type="GO" id="GO:0016787">
    <property type="term" value="F:hydrolase activity"/>
    <property type="evidence" value="ECO:0007669"/>
    <property type="project" value="UniProtKB-KW"/>
</dbReference>
<evidence type="ECO:0000313" key="3">
    <source>
        <dbReference type="EMBL" id="KKS13558.1"/>
    </source>
</evidence>
<dbReference type="Gene3D" id="2.40.260.10">
    <property type="entry name" value="Sortase"/>
    <property type="match status" value="1"/>
</dbReference>
<keyword evidence="2" id="KW-0472">Membrane</keyword>
<evidence type="ECO:0000256" key="1">
    <source>
        <dbReference type="ARBA" id="ARBA00022801"/>
    </source>
</evidence>
<keyword evidence="1" id="KW-0378">Hydrolase</keyword>
<dbReference type="InterPro" id="IPR005754">
    <property type="entry name" value="Sortase"/>
</dbReference>